<organism evidence="10 11">
    <name type="scientific">Pseudomonas amygdali pv. mori</name>
    <dbReference type="NCBI Taxonomy" id="34065"/>
    <lineage>
        <taxon>Bacteria</taxon>
        <taxon>Pseudomonadati</taxon>
        <taxon>Pseudomonadota</taxon>
        <taxon>Gammaproteobacteria</taxon>
        <taxon>Pseudomonadales</taxon>
        <taxon>Pseudomonadaceae</taxon>
        <taxon>Pseudomonas</taxon>
        <taxon>Pseudomonas amygdali</taxon>
    </lineage>
</organism>
<evidence type="ECO:0000256" key="5">
    <source>
        <dbReference type="ARBA" id="ARBA00022692"/>
    </source>
</evidence>
<evidence type="ECO:0000256" key="7">
    <source>
        <dbReference type="ARBA" id="ARBA00023136"/>
    </source>
</evidence>
<dbReference type="FunFam" id="1.20.81.30:FF:000001">
    <property type="entry name" value="Type II secretion system protein F"/>
    <property type="match status" value="2"/>
</dbReference>
<keyword evidence="5 8" id="KW-0812">Transmembrane</keyword>
<evidence type="ECO:0000256" key="4">
    <source>
        <dbReference type="ARBA" id="ARBA00022519"/>
    </source>
</evidence>
<dbReference type="PATRIC" id="fig|34065.5.peg.2718"/>
<keyword evidence="4" id="KW-0997">Cell inner membrane</keyword>
<dbReference type="PANTHER" id="PTHR30012:SF7">
    <property type="entry name" value="PROTEIN TRANSPORT PROTEIN HOFC HOMOLOG"/>
    <property type="match status" value="1"/>
</dbReference>
<evidence type="ECO:0000256" key="3">
    <source>
        <dbReference type="ARBA" id="ARBA00022475"/>
    </source>
</evidence>
<feature type="transmembrane region" description="Helical" evidence="8">
    <location>
        <begin position="164"/>
        <end position="191"/>
    </location>
</feature>
<evidence type="ECO:0000259" key="9">
    <source>
        <dbReference type="Pfam" id="PF00482"/>
    </source>
</evidence>
<dbReference type="PRINTS" id="PR00812">
    <property type="entry name" value="BCTERIALGSPF"/>
</dbReference>
<proteinExistence type="inferred from homology"/>
<evidence type="ECO:0000256" key="6">
    <source>
        <dbReference type="ARBA" id="ARBA00022989"/>
    </source>
</evidence>
<keyword evidence="6 8" id="KW-1133">Transmembrane helix</keyword>
<comment type="caution">
    <text evidence="10">The sequence shown here is derived from an EMBL/GenBank/DDBJ whole genome shotgun (WGS) entry which is preliminary data.</text>
</comment>
<dbReference type="InterPro" id="IPR018076">
    <property type="entry name" value="T2SS_GspF_dom"/>
</dbReference>
<accession>A0A0P9W392</accession>
<feature type="transmembrane region" description="Helical" evidence="8">
    <location>
        <begin position="211"/>
        <end position="240"/>
    </location>
</feature>
<evidence type="ECO:0000313" key="10">
    <source>
        <dbReference type="EMBL" id="KPX94233.1"/>
    </source>
</evidence>
<keyword evidence="7 8" id="KW-0472">Membrane</keyword>
<dbReference type="InterPro" id="IPR003004">
    <property type="entry name" value="GspF/PilC"/>
</dbReference>
<feature type="domain" description="Type II secretion system protein GspF" evidence="9">
    <location>
        <begin position="271"/>
        <end position="393"/>
    </location>
</feature>
<evidence type="ECO:0000256" key="8">
    <source>
        <dbReference type="SAM" id="Phobius"/>
    </source>
</evidence>
<dbReference type="GO" id="GO:0005886">
    <property type="term" value="C:plasma membrane"/>
    <property type="evidence" value="ECO:0007669"/>
    <property type="project" value="UniProtKB-SubCell"/>
</dbReference>
<dbReference type="EMBL" id="LJQU01000279">
    <property type="protein sequence ID" value="KPX94233.1"/>
    <property type="molecule type" value="Genomic_DNA"/>
</dbReference>
<dbReference type="GO" id="GO:0015628">
    <property type="term" value="P:protein secretion by the type II secretion system"/>
    <property type="evidence" value="ECO:0007669"/>
    <property type="project" value="TreeGrafter"/>
</dbReference>
<dbReference type="Proteomes" id="UP000050420">
    <property type="component" value="Unassembled WGS sequence"/>
</dbReference>
<evidence type="ECO:0000313" key="11">
    <source>
        <dbReference type="Proteomes" id="UP000050420"/>
    </source>
</evidence>
<comment type="subcellular location">
    <subcellularLocation>
        <location evidence="1">Cell inner membrane</location>
        <topology evidence="1">Multi-pass membrane protein</topology>
    </subcellularLocation>
</comment>
<dbReference type="PANTHER" id="PTHR30012">
    <property type="entry name" value="GENERAL SECRETION PATHWAY PROTEIN"/>
    <property type="match status" value="1"/>
</dbReference>
<dbReference type="AlphaFoldDB" id="A0A0P9W392"/>
<dbReference type="InterPro" id="IPR042094">
    <property type="entry name" value="T2SS_GspF_sf"/>
</dbReference>
<keyword evidence="3" id="KW-1003">Cell membrane</keyword>
<evidence type="ECO:0000256" key="2">
    <source>
        <dbReference type="ARBA" id="ARBA00005745"/>
    </source>
</evidence>
<gene>
    <name evidence="10" type="ORF">ALO63_01914</name>
</gene>
<name>A0A0P9W392_PSEA0</name>
<dbReference type="Gene3D" id="1.20.81.30">
    <property type="entry name" value="Type II secretion system (T2SS), domain F"/>
    <property type="match status" value="2"/>
</dbReference>
<feature type="domain" description="Type II secretion system protein GspF" evidence="9">
    <location>
        <begin position="68"/>
        <end position="191"/>
    </location>
</feature>
<comment type="similarity">
    <text evidence="2">Belongs to the GSP F family.</text>
</comment>
<evidence type="ECO:0000256" key="1">
    <source>
        <dbReference type="ARBA" id="ARBA00004429"/>
    </source>
</evidence>
<protein>
    <recommendedName>
        <fullName evidence="9">Type II secretion system protein GspF domain-containing protein</fullName>
    </recommendedName>
</protein>
<reference evidence="10 11" key="1">
    <citation type="submission" date="2015-09" db="EMBL/GenBank/DDBJ databases">
        <title>Genome announcement of multiple Pseudomonas syringae strains.</title>
        <authorList>
            <person name="Thakur S."/>
            <person name="Wang P.W."/>
            <person name="Gong Y."/>
            <person name="Weir B.S."/>
            <person name="Guttman D.S."/>
        </authorList>
    </citation>
    <scope>NUCLEOTIDE SEQUENCE [LARGE SCALE GENOMIC DNA]</scope>
    <source>
        <strain evidence="10 11">ICMP4331</strain>
    </source>
</reference>
<dbReference type="Pfam" id="PF00482">
    <property type="entry name" value="T2SSF"/>
    <property type="match status" value="2"/>
</dbReference>
<sequence length="401" mass="44127">MTLFRYQAYDQDGGRTGGELESETIEQATDTLQSLGLLLIEIRPWEPKLFFPNTYKRKKISDAEVARFTDQLAILLEAGQPLESALALQARQSDRPAMASLLNGLLERVKGGSSLCVAMGAEHRTFSNFYLSLVRAGEAAGMLGETLSQLATNLERSRAMRSDLISALIYPAFLVCGVFGSLVLLLTYVVPQFVPIFRDLNVPLPLITECIMALGIFLAQWGIYLILILAGVSCWLYAYLREPSRRIALDARILKVRVVGKMLQGVETARFSLTLGTLVDRKVSLLVGLNITCQVVKNRAIEVALKQAILSTKDGCSLSVALDQTRLFPELAVQMIRVGEQSGKLGTTLLKLADIYDRETQTKLKRFMAALVPTLTLVMTVLVALIMLAVMLPLLSLTSNI</sequence>
<feature type="transmembrane region" description="Helical" evidence="8">
    <location>
        <begin position="367"/>
        <end position="395"/>
    </location>
</feature>